<protein>
    <submittedName>
        <fullName evidence="5">Heat shock protein 70 family</fullName>
    </submittedName>
</protein>
<name>A0A4V1IQM9_9FUNG</name>
<keyword evidence="3 4" id="KW-0067">ATP-binding</keyword>
<keyword evidence="2 4" id="KW-0547">Nucleotide-binding</keyword>
<dbReference type="EMBL" id="KZ997671">
    <property type="protein sequence ID" value="RKO87117.1"/>
    <property type="molecule type" value="Genomic_DNA"/>
</dbReference>
<dbReference type="Gene3D" id="3.90.640.10">
    <property type="entry name" value="Actin, Chain A, domain 4"/>
    <property type="match status" value="1"/>
</dbReference>
<dbReference type="Gene3D" id="2.60.34.10">
    <property type="entry name" value="Substrate Binding Domain Of DNAk, Chain A, domain 1"/>
    <property type="match status" value="1"/>
</dbReference>
<dbReference type="SUPFAM" id="SSF100920">
    <property type="entry name" value="Heat shock protein 70kD (HSP70), peptide-binding domain"/>
    <property type="match status" value="1"/>
</dbReference>
<comment type="similarity">
    <text evidence="1 4">Belongs to the heat shock protein 70 family.</text>
</comment>
<dbReference type="PRINTS" id="PR00301">
    <property type="entry name" value="HEATSHOCK70"/>
</dbReference>
<keyword evidence="5" id="KW-0346">Stress response</keyword>
<dbReference type="GO" id="GO:0140662">
    <property type="term" value="F:ATP-dependent protein folding chaperone"/>
    <property type="evidence" value="ECO:0007669"/>
    <property type="project" value="InterPro"/>
</dbReference>
<dbReference type="Pfam" id="PF00012">
    <property type="entry name" value="HSP70"/>
    <property type="match status" value="1"/>
</dbReference>
<dbReference type="InterPro" id="IPR029047">
    <property type="entry name" value="HSP70_peptide-bd_sf"/>
</dbReference>
<dbReference type="GO" id="GO:0005524">
    <property type="term" value="F:ATP binding"/>
    <property type="evidence" value="ECO:0007669"/>
    <property type="project" value="UniProtKB-KW"/>
</dbReference>
<evidence type="ECO:0000313" key="6">
    <source>
        <dbReference type="Proteomes" id="UP000269721"/>
    </source>
</evidence>
<dbReference type="Proteomes" id="UP000269721">
    <property type="component" value="Unassembled WGS sequence"/>
</dbReference>
<reference evidence="6" key="1">
    <citation type="journal article" date="2018" name="Nat. Microbiol.">
        <title>Leveraging single-cell genomics to expand the fungal tree of life.</title>
        <authorList>
            <person name="Ahrendt S.R."/>
            <person name="Quandt C.A."/>
            <person name="Ciobanu D."/>
            <person name="Clum A."/>
            <person name="Salamov A."/>
            <person name="Andreopoulos B."/>
            <person name="Cheng J.F."/>
            <person name="Woyke T."/>
            <person name="Pelin A."/>
            <person name="Henrissat B."/>
            <person name="Reynolds N.K."/>
            <person name="Benny G.L."/>
            <person name="Smith M.E."/>
            <person name="James T.Y."/>
            <person name="Grigoriev I.V."/>
        </authorList>
    </citation>
    <scope>NUCLEOTIDE SEQUENCE [LARGE SCALE GENOMIC DNA]</scope>
</reference>
<evidence type="ECO:0000256" key="3">
    <source>
        <dbReference type="ARBA" id="ARBA00022840"/>
    </source>
</evidence>
<evidence type="ECO:0000313" key="5">
    <source>
        <dbReference type="EMBL" id="RKO87117.1"/>
    </source>
</evidence>
<dbReference type="OrthoDB" id="29851at2759"/>
<dbReference type="AlphaFoldDB" id="A0A4V1IQM9"/>
<dbReference type="InterPro" id="IPR013126">
    <property type="entry name" value="Hsp_70_fam"/>
</dbReference>
<organism evidence="5 6">
    <name type="scientific">Blyttiomyces helicus</name>
    <dbReference type="NCBI Taxonomy" id="388810"/>
    <lineage>
        <taxon>Eukaryota</taxon>
        <taxon>Fungi</taxon>
        <taxon>Fungi incertae sedis</taxon>
        <taxon>Chytridiomycota</taxon>
        <taxon>Chytridiomycota incertae sedis</taxon>
        <taxon>Chytridiomycetes</taxon>
        <taxon>Chytridiomycetes incertae sedis</taxon>
        <taxon>Blyttiomyces</taxon>
    </lineage>
</organism>
<evidence type="ECO:0000256" key="2">
    <source>
        <dbReference type="ARBA" id="ARBA00022741"/>
    </source>
</evidence>
<dbReference type="InterPro" id="IPR043129">
    <property type="entry name" value="ATPase_NBD"/>
</dbReference>
<dbReference type="SUPFAM" id="SSF53067">
    <property type="entry name" value="Actin-like ATPase domain"/>
    <property type="match status" value="2"/>
</dbReference>
<proteinExistence type="inferred from homology"/>
<keyword evidence="6" id="KW-1185">Reference proteome</keyword>
<sequence>MAAEGKVFIGISFGTLYSSIAILGKNGLAEAIANEDGDRQIPSYVAFCGHGEELAGSQARVQAMSNPTGTIVQFRNLLGKTFDDEEVQAHSQKLPMNIVASPEDATVPVYEVESYPDDSDEPVRDHHSVVEVSAKYLRKLKETAENFLGTPVDGVVISIPAHFEDVQKAALMQATKEAGFETAYPVHEPVAAALAFDAATGATSSPASTKIDKNVLVLDLGGHQFNVTALANNAGIYTVLASKDDPALGGVHFDEILMNFVKQEFKRKTKLDVSDNRRALSKLRSACDQTKRSLSRQDSAPCSVESLCEGMDYHGNINRNRFEMLAEPLYARAATVIHATLEEANVPIDRVDEVLFVGGSSRMPRFQTAVKSLFPNAALRTDVEPDEAISTGCATQAAILLASTTDYPAAAINKDITDARHVAKTLGVEVAGGAFAPLIPAHAPIPARRTAVFGVSADGQREIFVAVYEGEDAVAKKNTLLAEVVLSDLPEGLNRGEGNVEVTFTIEQDQVLTVLAKEKTTGHHVRVKVNHHHK</sequence>
<gene>
    <name evidence="5" type="ORF">BDK51DRAFT_16691</name>
</gene>
<dbReference type="FunFam" id="3.90.640.10:FF:000010">
    <property type="entry name" value="heat shock 70 kDa protein 14"/>
    <property type="match status" value="1"/>
</dbReference>
<dbReference type="Gene3D" id="3.30.420.40">
    <property type="match status" value="2"/>
</dbReference>
<dbReference type="PANTHER" id="PTHR19375">
    <property type="entry name" value="HEAT SHOCK PROTEIN 70KDA"/>
    <property type="match status" value="1"/>
</dbReference>
<evidence type="ECO:0000256" key="4">
    <source>
        <dbReference type="RuleBase" id="RU003322"/>
    </source>
</evidence>
<accession>A0A4V1IQM9</accession>
<evidence type="ECO:0000256" key="1">
    <source>
        <dbReference type="ARBA" id="ARBA00007381"/>
    </source>
</evidence>